<dbReference type="SUPFAM" id="SSF54197">
    <property type="entry name" value="HIT-like"/>
    <property type="match status" value="1"/>
</dbReference>
<evidence type="ECO:0000259" key="4">
    <source>
        <dbReference type="PROSITE" id="PS51084"/>
    </source>
</evidence>
<dbReference type="EMBL" id="CP006585">
    <property type="protein sequence ID" value="AGW12544.1"/>
    <property type="molecule type" value="Genomic_DNA"/>
</dbReference>
<dbReference type="Pfam" id="PF01230">
    <property type="entry name" value="HIT"/>
    <property type="match status" value="1"/>
</dbReference>
<feature type="domain" description="HIT" evidence="4">
    <location>
        <begin position="7"/>
        <end position="114"/>
    </location>
</feature>
<dbReference type="PANTHER" id="PTHR46648:SF1">
    <property type="entry name" value="ADENOSINE 5'-MONOPHOSPHORAMIDASE HNT1"/>
    <property type="match status" value="1"/>
</dbReference>
<accession>T2G8P2</accession>
<dbReference type="RefSeq" id="WP_021759210.1">
    <property type="nucleotide sequence ID" value="NC_022444.1"/>
</dbReference>
<dbReference type="HOGENOM" id="CLU_056776_3_0_7"/>
<sequence length="141" mass="15003">MFDANCIFCKIIQGVIPCQAVLRTDSVLAFLDMNPVHPGHTLVVPTAHHVTLMDLPAALGGDLLDALSRVARGIVAATGAHGINLMQNNHPAAGQVVMHAHFHLIPRFDDDGLTLWPQRPYDSPDAMAAMAARINTAIAAA</sequence>
<dbReference type="OrthoDB" id="9784774at2"/>
<dbReference type="PATRIC" id="fig|1121448.10.peg.640"/>
<dbReference type="STRING" id="1121448.DGI_0637"/>
<proteinExistence type="predicted"/>
<dbReference type="KEGG" id="dgg:DGI_0637"/>
<evidence type="ECO:0000313" key="6">
    <source>
        <dbReference type="Proteomes" id="UP000016587"/>
    </source>
</evidence>
<name>T2G8P2_MEGG1</name>
<reference evidence="6" key="2">
    <citation type="submission" date="2013-07" db="EMBL/GenBank/DDBJ databases">
        <authorList>
            <person name="Morais-Silva F.O."/>
            <person name="Rezende A.M."/>
            <person name="Pimentel C."/>
            <person name="Resende D.M."/>
            <person name="Santos C.I."/>
            <person name="Clemente C."/>
            <person name="de Oliveira L.M."/>
            <person name="da Silva S.M."/>
            <person name="Costa D.A."/>
            <person name="Varela-Raposo A."/>
            <person name="Horacio E.C.A."/>
            <person name="Matos M."/>
            <person name="Flores O."/>
            <person name="Ruiz J.C."/>
            <person name="Rodrigues-Pousada C."/>
        </authorList>
    </citation>
    <scope>NUCLEOTIDE SEQUENCE [LARGE SCALE GENOMIC DNA]</scope>
    <source>
        <strain evidence="6">ATCC 19364 / DSM 1382 / NCIMB 9332 / VKM B-1759</strain>
    </source>
</reference>
<evidence type="ECO:0000256" key="3">
    <source>
        <dbReference type="PROSITE-ProRule" id="PRU00464"/>
    </source>
</evidence>
<dbReference type="PROSITE" id="PS51084">
    <property type="entry name" value="HIT_2"/>
    <property type="match status" value="1"/>
</dbReference>
<feature type="active site" description="Tele-AMP-histidine intermediate" evidence="1">
    <location>
        <position position="101"/>
    </location>
</feature>
<dbReference type="AlphaFoldDB" id="T2G8P2"/>
<reference evidence="5 6" key="1">
    <citation type="journal article" date="2013" name="J. Bacteriol.">
        <title>Roles of HynAB and Ech, the only two hydrogenases found in the model sulfate reducer Desulfovibrio gigas.</title>
        <authorList>
            <person name="Morais-Silva F.O."/>
            <person name="Santos C.I."/>
            <person name="Rodrigues R."/>
            <person name="Pereira I.A."/>
            <person name="Rodrigues-Pousada C."/>
        </authorList>
    </citation>
    <scope>NUCLEOTIDE SEQUENCE [LARGE SCALE GENOMIC DNA]</scope>
    <source>
        <strain evidence="6">ATCC 19364 / DSM 1382 / NCIMB 9332 / VKM B-1759</strain>
    </source>
</reference>
<dbReference type="InterPro" id="IPR011146">
    <property type="entry name" value="HIT-like"/>
</dbReference>
<dbReference type="GO" id="GO:0003824">
    <property type="term" value="F:catalytic activity"/>
    <property type="evidence" value="ECO:0007669"/>
    <property type="project" value="InterPro"/>
</dbReference>
<protein>
    <submittedName>
        <fullName evidence="5">Putative histidine triad (HIT) protein</fullName>
    </submittedName>
</protein>
<evidence type="ECO:0000256" key="2">
    <source>
        <dbReference type="PIRSR" id="PIRSR601310-3"/>
    </source>
</evidence>
<dbReference type="eggNOG" id="COG0537">
    <property type="taxonomic scope" value="Bacteria"/>
</dbReference>
<organism evidence="5 6">
    <name type="scientific">Megalodesulfovibrio gigas (strain ATCC 19364 / DSM 1382 / NCIMB 9332 / VKM B-1759)</name>
    <name type="common">Desulfovibrio gigas</name>
    <dbReference type="NCBI Taxonomy" id="1121448"/>
    <lineage>
        <taxon>Bacteria</taxon>
        <taxon>Pseudomonadati</taxon>
        <taxon>Thermodesulfobacteriota</taxon>
        <taxon>Desulfovibrionia</taxon>
        <taxon>Desulfovibrionales</taxon>
        <taxon>Desulfovibrionaceae</taxon>
        <taxon>Megalodesulfovibrio</taxon>
    </lineage>
</organism>
<dbReference type="Gene3D" id="3.30.428.10">
    <property type="entry name" value="HIT-like"/>
    <property type="match status" value="1"/>
</dbReference>
<evidence type="ECO:0000313" key="5">
    <source>
        <dbReference type="EMBL" id="AGW12544.1"/>
    </source>
</evidence>
<dbReference type="InterPro" id="IPR036265">
    <property type="entry name" value="HIT-like_sf"/>
</dbReference>
<feature type="short sequence motif" description="Histidine triad motif" evidence="2 3">
    <location>
        <begin position="99"/>
        <end position="103"/>
    </location>
</feature>
<dbReference type="PANTHER" id="PTHR46648">
    <property type="entry name" value="HIT FAMILY PROTEIN 1"/>
    <property type="match status" value="1"/>
</dbReference>
<dbReference type="InterPro" id="IPR001310">
    <property type="entry name" value="Histidine_triad_HIT"/>
</dbReference>
<dbReference type="PRINTS" id="PR00332">
    <property type="entry name" value="HISTRIAD"/>
</dbReference>
<keyword evidence="6" id="KW-1185">Reference proteome</keyword>
<dbReference type="Proteomes" id="UP000016587">
    <property type="component" value="Chromosome"/>
</dbReference>
<dbReference type="GO" id="GO:0009117">
    <property type="term" value="P:nucleotide metabolic process"/>
    <property type="evidence" value="ECO:0007669"/>
    <property type="project" value="TreeGrafter"/>
</dbReference>
<gene>
    <name evidence="5" type="ORF">DGI_0637</name>
</gene>
<evidence type="ECO:0000256" key="1">
    <source>
        <dbReference type="PIRSR" id="PIRSR601310-1"/>
    </source>
</evidence>